<evidence type="ECO:0000313" key="2">
    <source>
        <dbReference type="Proteomes" id="UP001230649"/>
    </source>
</evidence>
<gene>
    <name evidence="1" type="ORF">QFC20_005463</name>
</gene>
<keyword evidence="2" id="KW-1185">Reference proteome</keyword>
<dbReference type="EMBL" id="JASBWS010000076">
    <property type="protein sequence ID" value="KAJ9100331.1"/>
    <property type="molecule type" value="Genomic_DNA"/>
</dbReference>
<sequence length="389" mass="44025">MITDASYVTDEISSAVEPTGEVRYIPLKYTTPSEKRYGIRKDASGRRAKATAAGAADRRARESLMSLRILWHWALQHVIEESTSDERRLENEDALDSAIKRRLEDLLGGMSDEVQANLKQWQEERRLNEGYSQPPISRKREPSPYDLTVIRFPVDGWQPDSDVGNRGSEFRVPPHTTKYRYYGFRMTLGDCTVDVGSVIKAITVDCRYDTECPQPGRRPRWRWLRDRAAVIKESLQHRSLGFGRKVDKFLDNEMSWRNPALSLKDGETVSAPTGCLSSGFRSSFSRPTSMASTCVPTSPHTAPGSTHTLPIFNGTRRRYTIENDRPSIHQRSLTWRSSQTNAHTLIDGASLRHDSSLSEKTVLGAISYAKARARFQADLEWEGVSFSSH</sequence>
<dbReference type="Proteomes" id="UP001230649">
    <property type="component" value="Unassembled WGS sequence"/>
</dbReference>
<reference evidence="1" key="1">
    <citation type="submission" date="2023-04" db="EMBL/GenBank/DDBJ databases">
        <title>Draft Genome sequencing of Naganishia species isolated from polar environments using Oxford Nanopore Technology.</title>
        <authorList>
            <person name="Leo P."/>
            <person name="Venkateswaran K."/>
        </authorList>
    </citation>
    <scope>NUCLEOTIDE SEQUENCE</scope>
    <source>
        <strain evidence="1">MNA-CCFEE 5262</strain>
    </source>
</reference>
<comment type="caution">
    <text evidence="1">The sequence shown here is derived from an EMBL/GenBank/DDBJ whole genome shotgun (WGS) entry which is preliminary data.</text>
</comment>
<organism evidence="1 2">
    <name type="scientific">Naganishia adeliensis</name>
    <dbReference type="NCBI Taxonomy" id="92952"/>
    <lineage>
        <taxon>Eukaryota</taxon>
        <taxon>Fungi</taxon>
        <taxon>Dikarya</taxon>
        <taxon>Basidiomycota</taxon>
        <taxon>Agaricomycotina</taxon>
        <taxon>Tremellomycetes</taxon>
        <taxon>Filobasidiales</taxon>
        <taxon>Filobasidiaceae</taxon>
        <taxon>Naganishia</taxon>
    </lineage>
</organism>
<name>A0ACC2VNW7_9TREE</name>
<evidence type="ECO:0000313" key="1">
    <source>
        <dbReference type="EMBL" id="KAJ9100331.1"/>
    </source>
</evidence>
<proteinExistence type="predicted"/>
<accession>A0ACC2VNW7</accession>
<protein>
    <submittedName>
        <fullName evidence="1">Uncharacterized protein</fullName>
    </submittedName>
</protein>